<dbReference type="AlphaFoldDB" id="A0A8H7LUP7"/>
<dbReference type="EMBL" id="JACYCD010000239">
    <property type="protein sequence ID" value="KAF8699253.1"/>
    <property type="molecule type" value="Genomic_DNA"/>
</dbReference>
<name>A0A8H7LUP7_9AGAM</name>
<organism evidence="3 4">
    <name type="scientific">Rhizoctonia solani</name>
    <dbReference type="NCBI Taxonomy" id="456999"/>
    <lineage>
        <taxon>Eukaryota</taxon>
        <taxon>Fungi</taxon>
        <taxon>Dikarya</taxon>
        <taxon>Basidiomycota</taxon>
        <taxon>Agaricomycotina</taxon>
        <taxon>Agaricomycetes</taxon>
        <taxon>Cantharellales</taxon>
        <taxon>Ceratobasidiaceae</taxon>
        <taxon>Rhizoctonia</taxon>
    </lineage>
</organism>
<feature type="domain" description="DUF6532" evidence="2">
    <location>
        <begin position="542"/>
        <end position="679"/>
    </location>
</feature>
<accession>A0A8H7LUP7</accession>
<dbReference type="OrthoDB" id="3267034at2759"/>
<sequence>MTDSKLEGPTGPRQSSCLQSPTKKIAQFDTEIGQSKGQRKNFECKQTINRKREAYAAGLAEAALPTPSNGNRTTAKGKGREELPPAIAKRRRIKSPKAEEFSWPSDPGPRPKSSGNVILDGVNIEEWNQQRLLFYLSHCNNKAFNPNSNYLDLKRALGNNPEWASDTNKMGVRDQRQDQAPNMANGDSNVEIDNFDTKPPPCKPVCAISPPLALEITLTKPSVDCIWSSQSATNLFLTKQPAEPESGYDDANKQHQPEPQSSSMSISITPRAAFQPQLGARDLGRALPAAQGSNLPSHSHSINYTKEPGNPLRPFELPHPPSTLVTDWLSQPAVLLLKLLLMIKHPSKRSLGLSMLELTHKICNHKTLPIRLHLVAVLQRAKAVTVPPLRLQLGLDPCLLSTTTVRVQAQGPHFLHVLLLVLWLPPVPEPTSNHKLAAVVMILSVLCLPGLSASSFPGLWRHLELVNLSRSQVQPQVPLWNIGHLPVLGHLVVENRTNGDLQNLDTDGPREVGNKRGHLKDFSGTEYKILVWAGCIYKALMLMNDRLDSWHTHAANYVRDKAAAKYFPKTNPMMSNELEAHIKWLKARGLHTKPNLAPGAGYFQHPLIQTCMEEMVFQFKKDIGVQFPNLFWQPSAELICFFCAILQFVVEEREIGKTGKADLEFETQQKVCNTHLTSHGVWLERARPCWALIQKQLFLHGLKFSDNPDPAELAAWEEEMAELTSKKHKDPEGWGGLDYDEASGQDQLENANKLKQPPVHANKVMRSAFDNGIQEQIPTTEVTIPTKMRIFVAQSLLTIANASQLRMDIGSATIIVTTTPATATGVKTTTVFNHATTTVN</sequence>
<dbReference type="Proteomes" id="UP000602905">
    <property type="component" value="Unassembled WGS sequence"/>
</dbReference>
<comment type="caution">
    <text evidence="3">The sequence shown here is derived from an EMBL/GenBank/DDBJ whole genome shotgun (WGS) entry which is preliminary data.</text>
</comment>
<evidence type="ECO:0000313" key="4">
    <source>
        <dbReference type="Proteomes" id="UP000602905"/>
    </source>
</evidence>
<evidence type="ECO:0000313" key="3">
    <source>
        <dbReference type="EMBL" id="KAF8699253.1"/>
    </source>
</evidence>
<dbReference type="InterPro" id="IPR045341">
    <property type="entry name" value="DUF6532"/>
</dbReference>
<feature type="compositionally biased region" description="Polar residues" evidence="1">
    <location>
        <begin position="257"/>
        <end position="266"/>
    </location>
</feature>
<dbReference type="Pfam" id="PF20149">
    <property type="entry name" value="DUF6532"/>
    <property type="match status" value="1"/>
</dbReference>
<proteinExistence type="predicted"/>
<evidence type="ECO:0000259" key="2">
    <source>
        <dbReference type="Pfam" id="PF20149"/>
    </source>
</evidence>
<reference evidence="3" key="1">
    <citation type="submission" date="2020-09" db="EMBL/GenBank/DDBJ databases">
        <title>Comparative genome analyses of four rice-infecting Rhizoctonia solani isolates reveal extensive enrichment of homogalacturonan modification genes.</title>
        <authorList>
            <person name="Lee D.-Y."/>
            <person name="Jeon J."/>
            <person name="Kim K.-T."/>
            <person name="Cheong K."/>
            <person name="Song H."/>
            <person name="Choi G."/>
            <person name="Ko J."/>
            <person name="Opiyo S.O."/>
            <person name="Zuo S."/>
            <person name="Madhav S."/>
            <person name="Lee Y.-H."/>
            <person name="Wang G.-L."/>
        </authorList>
    </citation>
    <scope>NUCLEOTIDE SEQUENCE</scope>
    <source>
        <strain evidence="3">AG1-IA WGL</strain>
    </source>
</reference>
<protein>
    <recommendedName>
        <fullName evidence="2">DUF6532 domain-containing protein</fullName>
    </recommendedName>
</protein>
<feature type="region of interest" description="Disordered" evidence="1">
    <location>
        <begin position="62"/>
        <end position="114"/>
    </location>
</feature>
<feature type="region of interest" description="Disordered" evidence="1">
    <location>
        <begin position="1"/>
        <end position="23"/>
    </location>
</feature>
<feature type="non-terminal residue" evidence="3">
    <location>
        <position position="1"/>
    </location>
</feature>
<feature type="region of interest" description="Disordered" evidence="1">
    <location>
        <begin position="241"/>
        <end position="266"/>
    </location>
</feature>
<gene>
    <name evidence="3" type="ORF">RHS03_07180</name>
</gene>
<feature type="compositionally biased region" description="Polar residues" evidence="1">
    <location>
        <begin position="12"/>
        <end position="22"/>
    </location>
</feature>
<evidence type="ECO:0000256" key="1">
    <source>
        <dbReference type="SAM" id="MobiDB-lite"/>
    </source>
</evidence>